<keyword evidence="1" id="KW-1133">Transmembrane helix</keyword>
<dbReference type="Proteomes" id="UP000826195">
    <property type="component" value="Unassembled WGS sequence"/>
</dbReference>
<keyword evidence="1" id="KW-0472">Membrane</keyword>
<comment type="caution">
    <text evidence="2">The sequence shown here is derived from an EMBL/GenBank/DDBJ whole genome shotgun (WGS) entry which is preliminary data.</text>
</comment>
<keyword evidence="1" id="KW-0812">Transmembrane</keyword>
<protein>
    <submittedName>
        <fullName evidence="2">Uncharacterized protein</fullName>
    </submittedName>
</protein>
<gene>
    <name evidence="2" type="ORF">KQX54_001333</name>
</gene>
<keyword evidence="3" id="KW-1185">Reference proteome</keyword>
<evidence type="ECO:0000256" key="1">
    <source>
        <dbReference type="SAM" id="Phobius"/>
    </source>
</evidence>
<proteinExistence type="predicted"/>
<evidence type="ECO:0000313" key="3">
    <source>
        <dbReference type="Proteomes" id="UP000826195"/>
    </source>
</evidence>
<organism evidence="2 3">
    <name type="scientific">Cotesia glomerata</name>
    <name type="common">Lepidopteran parasitic wasp</name>
    <name type="synonym">Apanteles glomeratus</name>
    <dbReference type="NCBI Taxonomy" id="32391"/>
    <lineage>
        <taxon>Eukaryota</taxon>
        <taxon>Metazoa</taxon>
        <taxon>Ecdysozoa</taxon>
        <taxon>Arthropoda</taxon>
        <taxon>Hexapoda</taxon>
        <taxon>Insecta</taxon>
        <taxon>Pterygota</taxon>
        <taxon>Neoptera</taxon>
        <taxon>Endopterygota</taxon>
        <taxon>Hymenoptera</taxon>
        <taxon>Apocrita</taxon>
        <taxon>Ichneumonoidea</taxon>
        <taxon>Braconidae</taxon>
        <taxon>Microgastrinae</taxon>
        <taxon>Cotesia</taxon>
    </lineage>
</organism>
<evidence type="ECO:0000313" key="2">
    <source>
        <dbReference type="EMBL" id="KAH0560105.1"/>
    </source>
</evidence>
<feature type="transmembrane region" description="Helical" evidence="1">
    <location>
        <begin position="21"/>
        <end position="42"/>
    </location>
</feature>
<sequence length="87" mass="9535">MPKDTGQFRCKSTDFAFAKQPINPFVLFSLIGIAAVIIVFVVSDDHGLTDFLSRCQSLARQQKGSYLVAFNDLGRSGGFKTVKDSES</sequence>
<dbReference type="AlphaFoldDB" id="A0AAV7IEP9"/>
<accession>A0AAV7IEP9</accession>
<name>A0AAV7IEP9_COTGL</name>
<dbReference type="EMBL" id="JAHXZJ010000374">
    <property type="protein sequence ID" value="KAH0560105.1"/>
    <property type="molecule type" value="Genomic_DNA"/>
</dbReference>
<reference evidence="2 3" key="1">
    <citation type="journal article" date="2021" name="J. Hered.">
        <title>A chromosome-level genome assembly of the parasitoid wasp, Cotesia glomerata (Hymenoptera: Braconidae).</title>
        <authorList>
            <person name="Pinto B.J."/>
            <person name="Weis J.J."/>
            <person name="Gamble T."/>
            <person name="Ode P.J."/>
            <person name="Paul R."/>
            <person name="Zaspel J.M."/>
        </authorList>
    </citation>
    <scope>NUCLEOTIDE SEQUENCE [LARGE SCALE GENOMIC DNA]</scope>
    <source>
        <strain evidence="2">CgM1</strain>
    </source>
</reference>